<dbReference type="InterPro" id="IPR036237">
    <property type="entry name" value="Xyl_isomerase-like_sf"/>
</dbReference>
<dbReference type="Proteomes" id="UP001652445">
    <property type="component" value="Unassembled WGS sequence"/>
</dbReference>
<evidence type="ECO:0000313" key="3">
    <source>
        <dbReference type="Proteomes" id="UP001652445"/>
    </source>
</evidence>
<dbReference type="InterPro" id="IPR050312">
    <property type="entry name" value="IolE/XylAMocC-like"/>
</dbReference>
<protein>
    <submittedName>
        <fullName evidence="2">Sugar phosphate isomerase/epimerase</fullName>
    </submittedName>
</protein>
<reference evidence="2 3" key="1">
    <citation type="submission" date="2022-09" db="EMBL/GenBank/DDBJ databases">
        <authorList>
            <person name="Han X.L."/>
            <person name="Wang Q."/>
            <person name="Lu T."/>
        </authorList>
    </citation>
    <scope>NUCLEOTIDE SEQUENCE [LARGE SCALE GENOMIC DNA]</scope>
    <source>
        <strain evidence="2 3">WQ 127069</strain>
    </source>
</reference>
<comment type="caution">
    <text evidence="2">The sequence shown here is derived from an EMBL/GenBank/DDBJ whole genome shotgun (WGS) entry which is preliminary data.</text>
</comment>
<organism evidence="2 3">
    <name type="scientific">Paenibacillus baimaensis</name>
    <dbReference type="NCBI Taxonomy" id="2982185"/>
    <lineage>
        <taxon>Bacteria</taxon>
        <taxon>Bacillati</taxon>
        <taxon>Bacillota</taxon>
        <taxon>Bacilli</taxon>
        <taxon>Bacillales</taxon>
        <taxon>Paenibacillaceae</taxon>
        <taxon>Paenibacillus</taxon>
    </lineage>
</organism>
<dbReference type="Gene3D" id="3.20.20.150">
    <property type="entry name" value="Divalent-metal-dependent TIM barrel enzymes"/>
    <property type="match status" value="1"/>
</dbReference>
<gene>
    <name evidence="2" type="ORF">OB236_25480</name>
</gene>
<keyword evidence="3" id="KW-1185">Reference proteome</keyword>
<dbReference type="PANTHER" id="PTHR12110:SF53">
    <property type="entry name" value="BLR5974 PROTEIN"/>
    <property type="match status" value="1"/>
</dbReference>
<dbReference type="RefSeq" id="WP_262686399.1">
    <property type="nucleotide sequence ID" value="NZ_JAOQIO010000094.1"/>
</dbReference>
<dbReference type="InterPro" id="IPR013022">
    <property type="entry name" value="Xyl_isomerase-like_TIM-brl"/>
</dbReference>
<dbReference type="SUPFAM" id="SSF51658">
    <property type="entry name" value="Xylose isomerase-like"/>
    <property type="match status" value="1"/>
</dbReference>
<dbReference type="GO" id="GO:0016853">
    <property type="term" value="F:isomerase activity"/>
    <property type="evidence" value="ECO:0007669"/>
    <property type="project" value="UniProtKB-KW"/>
</dbReference>
<dbReference type="PANTHER" id="PTHR12110">
    <property type="entry name" value="HYDROXYPYRUVATE ISOMERASE"/>
    <property type="match status" value="1"/>
</dbReference>
<evidence type="ECO:0000313" key="2">
    <source>
        <dbReference type="EMBL" id="MCU6795469.1"/>
    </source>
</evidence>
<name>A0ABT2ULG1_9BACL</name>
<sequence length="280" mass="31173">MAFWSINTFSLESELGTLTMTEWDEAGKQLRTKVEQQPEVLSLLNLPATLKEKGYTAAEVSYSQFPQTDTLYVEQLRTAFQQAGVDFASLLLDYADLSSVDPVRRAADLEWCRTWLDIAAKAGAHRVRIAAGESFANDEAALKRSAEGFVELSNYAAGLGIRIMTENLDELLSTSENCRYFLDLCDAKVGFTADFGNFEEDKYRQLADVLPLAETVHVKAALNDNGTIDTADFRRCMKLLVDAGFRGPLSLTYLGDGEPWEHLDQMRTLAEEVIHPPVQA</sequence>
<evidence type="ECO:0000259" key="1">
    <source>
        <dbReference type="Pfam" id="PF01261"/>
    </source>
</evidence>
<dbReference type="EMBL" id="JAOQIO010000094">
    <property type="protein sequence ID" value="MCU6795469.1"/>
    <property type="molecule type" value="Genomic_DNA"/>
</dbReference>
<accession>A0ABT2ULG1</accession>
<dbReference type="Pfam" id="PF01261">
    <property type="entry name" value="AP_endonuc_2"/>
    <property type="match status" value="1"/>
</dbReference>
<keyword evidence="2" id="KW-0413">Isomerase</keyword>
<proteinExistence type="predicted"/>
<feature type="domain" description="Xylose isomerase-like TIM barrel" evidence="1">
    <location>
        <begin position="49"/>
        <end position="259"/>
    </location>
</feature>